<accession>Q8TJT9</accession>
<dbReference type="KEGG" id="mac:MA_3688"/>
<keyword evidence="1" id="KW-0812">Transmembrane</keyword>
<evidence type="ECO:0000256" key="1">
    <source>
        <dbReference type="SAM" id="Phobius"/>
    </source>
</evidence>
<dbReference type="InterPro" id="IPR002798">
    <property type="entry name" value="SpoIIM-like"/>
</dbReference>
<dbReference type="Pfam" id="PF01944">
    <property type="entry name" value="SpoIIM"/>
    <property type="match status" value="1"/>
</dbReference>
<sequence length="263" mass="29851">MLAEPEFKGLNPWGMNMEKEEEYYLRERNGEEQAETSEGEREEKIYAPVENFHLTESGETKSRPGERTNSKISEFTSYLNFIWPYFLIMAGVFFVALLAGYNSSANFPHMADELMKDFSNRFEPLLAMHPLVIMFGIFLNNAFVSLLFLILGLAFGVLPVLFVAFNGYIVGVISHLVAQERGLLFIVLALLPHGILELPMVFLAAGIGLRLGHQVFAALIGRHTEIKKEFKGGMRFYFRWIVPLLFVAAVVETFITPLILNFL</sequence>
<feature type="transmembrane region" description="Helical" evidence="1">
    <location>
        <begin position="183"/>
        <end position="209"/>
    </location>
</feature>
<dbReference type="PhylomeDB" id="Q8TJT9"/>
<feature type="transmembrane region" description="Helical" evidence="1">
    <location>
        <begin position="237"/>
        <end position="260"/>
    </location>
</feature>
<dbReference type="Proteomes" id="UP000002487">
    <property type="component" value="Chromosome"/>
</dbReference>
<evidence type="ECO:0000313" key="3">
    <source>
        <dbReference type="Proteomes" id="UP000002487"/>
    </source>
</evidence>
<gene>
    <name evidence="2" type="ordered locus">MA_3688</name>
</gene>
<proteinExistence type="predicted"/>
<evidence type="ECO:0000313" key="2">
    <source>
        <dbReference type="EMBL" id="AAM07043.1"/>
    </source>
</evidence>
<keyword evidence="1" id="KW-1133">Transmembrane helix</keyword>
<dbReference type="InParanoid" id="Q8TJT9"/>
<dbReference type="HOGENOM" id="CLU_099320_0_0_2"/>
<reference evidence="2 3" key="1">
    <citation type="journal article" date="2002" name="Genome Res.">
        <title>The genome of Methanosarcina acetivorans reveals extensive metabolic and physiological diversity.</title>
        <authorList>
            <person name="Galagan J.E."/>
            <person name="Nusbaum C."/>
            <person name="Roy A."/>
            <person name="Endrizzi M.G."/>
            <person name="Macdonald P."/>
            <person name="FitzHugh W."/>
            <person name="Calvo S."/>
            <person name="Engels R."/>
            <person name="Smirnov S."/>
            <person name="Atnoor D."/>
            <person name="Brown A."/>
            <person name="Allen N."/>
            <person name="Naylor J."/>
            <person name="Stange-Thomann N."/>
            <person name="DeArellano K."/>
            <person name="Johnson R."/>
            <person name="Linton L."/>
            <person name="McEwan P."/>
            <person name="McKernan K."/>
            <person name="Talamas J."/>
            <person name="Tirrell A."/>
            <person name="Ye W."/>
            <person name="Zimmer A."/>
            <person name="Barber R.D."/>
            <person name="Cann I."/>
            <person name="Graham D.E."/>
            <person name="Grahame D.A."/>
            <person name="Guss A."/>
            <person name="Hedderich R."/>
            <person name="Ingram-Smith C."/>
            <person name="Kuettner C.H."/>
            <person name="Krzycki J.A."/>
            <person name="Leigh J.A."/>
            <person name="Li W."/>
            <person name="Liu J."/>
            <person name="Mukhopadhyay B."/>
            <person name="Reeve J.N."/>
            <person name="Smith K."/>
            <person name="Springer T.A."/>
            <person name="Umayam L.A."/>
            <person name="White O."/>
            <person name="White R.H."/>
            <person name="de Macario E.C."/>
            <person name="Ferry J.G."/>
            <person name="Jarrell K.F."/>
            <person name="Jing H."/>
            <person name="Macario A.J.L."/>
            <person name="Paulsen I."/>
            <person name="Pritchett M."/>
            <person name="Sowers K.R."/>
            <person name="Swanson R.V."/>
            <person name="Zinder S.H."/>
            <person name="Lander E."/>
            <person name="Metcalf W.W."/>
            <person name="Birren B."/>
        </authorList>
    </citation>
    <scope>NUCLEOTIDE SEQUENCE [LARGE SCALE GENOMIC DNA]</scope>
    <source>
        <strain evidence="3">ATCC 35395 / DSM 2834 / JCM 12185 / C2A</strain>
    </source>
</reference>
<feature type="transmembrane region" description="Helical" evidence="1">
    <location>
        <begin position="122"/>
        <end position="140"/>
    </location>
</feature>
<keyword evidence="3" id="KW-1185">Reference proteome</keyword>
<keyword evidence="1" id="KW-0472">Membrane</keyword>
<dbReference type="EMBL" id="AE010299">
    <property type="protein sequence ID" value="AAM07043.1"/>
    <property type="molecule type" value="Genomic_DNA"/>
</dbReference>
<dbReference type="STRING" id="188937.MA_3688"/>
<protein>
    <submittedName>
        <fullName evidence="2">Integral membrane protein</fullName>
    </submittedName>
</protein>
<name>Q8TJT9_METAC</name>
<feature type="transmembrane region" description="Helical" evidence="1">
    <location>
        <begin position="146"/>
        <end position="171"/>
    </location>
</feature>
<dbReference type="AlphaFoldDB" id="Q8TJT9"/>
<organism evidence="2 3">
    <name type="scientific">Methanosarcina acetivorans (strain ATCC 35395 / DSM 2834 / JCM 12185 / C2A)</name>
    <dbReference type="NCBI Taxonomy" id="188937"/>
    <lineage>
        <taxon>Archaea</taxon>
        <taxon>Methanobacteriati</taxon>
        <taxon>Methanobacteriota</taxon>
        <taxon>Stenosarchaea group</taxon>
        <taxon>Methanomicrobia</taxon>
        <taxon>Methanosarcinales</taxon>
        <taxon>Methanosarcinaceae</taxon>
        <taxon>Methanosarcina</taxon>
    </lineage>
</organism>
<dbReference type="PANTHER" id="PTHR35337">
    <property type="entry name" value="SLR1478 PROTEIN"/>
    <property type="match status" value="1"/>
</dbReference>
<dbReference type="PANTHER" id="PTHR35337:SF1">
    <property type="entry name" value="SLR1478 PROTEIN"/>
    <property type="match status" value="1"/>
</dbReference>
<feature type="transmembrane region" description="Helical" evidence="1">
    <location>
        <begin position="82"/>
        <end position="101"/>
    </location>
</feature>
<dbReference type="EnsemblBacteria" id="AAM07043">
    <property type="protein sequence ID" value="AAM07043"/>
    <property type="gene ID" value="MA_3688"/>
</dbReference>